<keyword evidence="4 5" id="KW-0720">Serine protease</keyword>
<organism evidence="9 10">
    <name type="scientific">Saccharothrix espanaensis (strain ATCC 51144 / DSM 44229 / JCM 9112 / NBRC 15066 / NRRL 15764)</name>
    <dbReference type="NCBI Taxonomy" id="1179773"/>
    <lineage>
        <taxon>Bacteria</taxon>
        <taxon>Bacillati</taxon>
        <taxon>Actinomycetota</taxon>
        <taxon>Actinomycetes</taxon>
        <taxon>Pseudonocardiales</taxon>
        <taxon>Pseudonocardiaceae</taxon>
        <taxon>Saccharothrix</taxon>
    </lineage>
</organism>
<dbReference type="GO" id="GO:0006508">
    <property type="term" value="P:proteolysis"/>
    <property type="evidence" value="ECO:0007669"/>
    <property type="project" value="UniProtKB-KW"/>
</dbReference>
<feature type="active site" description="Charge relay system" evidence="5">
    <location>
        <position position="258"/>
    </location>
</feature>
<dbReference type="BioCyc" id="SESP1179773:BN6_RS40870-MONOMER"/>
<dbReference type="PROSITE" id="PS51892">
    <property type="entry name" value="SUBTILASE"/>
    <property type="match status" value="1"/>
</dbReference>
<evidence type="ECO:0000256" key="7">
    <source>
        <dbReference type="SAM" id="Phobius"/>
    </source>
</evidence>
<evidence type="ECO:0000256" key="3">
    <source>
        <dbReference type="ARBA" id="ARBA00022801"/>
    </source>
</evidence>
<dbReference type="SUPFAM" id="SSF52743">
    <property type="entry name" value="Subtilisin-like"/>
    <property type="match status" value="1"/>
</dbReference>
<evidence type="ECO:0000313" key="9">
    <source>
        <dbReference type="EMBL" id="CCH35648.1"/>
    </source>
</evidence>
<dbReference type="EMBL" id="HE804045">
    <property type="protein sequence ID" value="CCH35648.1"/>
    <property type="molecule type" value="Genomic_DNA"/>
</dbReference>
<evidence type="ECO:0000256" key="2">
    <source>
        <dbReference type="ARBA" id="ARBA00022670"/>
    </source>
</evidence>
<evidence type="ECO:0000259" key="8">
    <source>
        <dbReference type="Pfam" id="PF00082"/>
    </source>
</evidence>
<dbReference type="eggNOG" id="COG1404">
    <property type="taxonomic scope" value="Bacteria"/>
</dbReference>
<proteinExistence type="inferred from homology"/>
<dbReference type="Gene3D" id="3.40.50.200">
    <property type="entry name" value="Peptidase S8/S53 domain"/>
    <property type="match status" value="1"/>
</dbReference>
<dbReference type="PATRIC" id="fig|1179773.3.peg.8516"/>
<feature type="transmembrane region" description="Helical" evidence="7">
    <location>
        <begin position="367"/>
        <end position="388"/>
    </location>
</feature>
<keyword evidence="7" id="KW-1133">Transmembrane helix</keyword>
<gene>
    <name evidence="9" type="ordered locus">BN6_84330</name>
</gene>
<dbReference type="OrthoDB" id="5240330at2"/>
<dbReference type="PANTHER" id="PTHR43806:SF11">
    <property type="entry name" value="CEREVISIN-RELATED"/>
    <property type="match status" value="1"/>
</dbReference>
<dbReference type="InterPro" id="IPR000209">
    <property type="entry name" value="Peptidase_S8/S53_dom"/>
</dbReference>
<dbReference type="AlphaFoldDB" id="K0KGK5"/>
<dbReference type="PANTHER" id="PTHR43806">
    <property type="entry name" value="PEPTIDASE S8"/>
    <property type="match status" value="1"/>
</dbReference>
<dbReference type="STRING" id="1179773.BN6_84330"/>
<reference evidence="9 10" key="1">
    <citation type="journal article" date="2012" name="BMC Genomics">
        <title>Complete genome sequence of Saccharothrix espanaensis DSM 44229T and comparison to the other completely sequenced Pseudonocardiaceae.</title>
        <authorList>
            <person name="Strobel T."/>
            <person name="Al-Dilaimi A."/>
            <person name="Blom J."/>
            <person name="Gessner A."/>
            <person name="Kalinowski J."/>
            <person name="Luzhetska M."/>
            <person name="Puhler A."/>
            <person name="Szczepanowski R."/>
            <person name="Bechthold A."/>
            <person name="Ruckert C."/>
        </authorList>
    </citation>
    <scope>NUCLEOTIDE SEQUENCE [LARGE SCALE GENOMIC DNA]</scope>
    <source>
        <strain evidence="10">ATCC 51144 / DSM 44229 / JCM 9112 / NBRC 15066 / NRRL 15764</strain>
    </source>
</reference>
<keyword evidence="7" id="KW-0812">Transmembrane</keyword>
<evidence type="ECO:0000256" key="1">
    <source>
        <dbReference type="ARBA" id="ARBA00011073"/>
    </source>
</evidence>
<dbReference type="KEGG" id="sesp:BN6_84330"/>
<protein>
    <submittedName>
        <fullName evidence="9">Peptidase S8/S53, subtilisin kexin sedolisin</fullName>
    </submittedName>
</protein>
<feature type="active site" description="Charge relay system" evidence="5">
    <location>
        <position position="65"/>
    </location>
</feature>
<keyword evidence="7" id="KW-0472">Membrane</keyword>
<dbReference type="InterPro" id="IPR036852">
    <property type="entry name" value="Peptidase_S8/S53_dom_sf"/>
</dbReference>
<evidence type="ECO:0000256" key="4">
    <source>
        <dbReference type="ARBA" id="ARBA00022825"/>
    </source>
</evidence>
<accession>K0KGK5</accession>
<evidence type="ECO:0000313" key="10">
    <source>
        <dbReference type="Proteomes" id="UP000006281"/>
    </source>
</evidence>
<feature type="region of interest" description="Disordered" evidence="6">
    <location>
        <begin position="321"/>
        <end position="360"/>
    </location>
</feature>
<evidence type="ECO:0000256" key="5">
    <source>
        <dbReference type="PROSITE-ProRule" id="PRU01240"/>
    </source>
</evidence>
<name>K0KGK5_SACES</name>
<dbReference type="Proteomes" id="UP000006281">
    <property type="component" value="Chromosome"/>
</dbReference>
<feature type="region of interest" description="Disordered" evidence="6">
    <location>
        <begin position="394"/>
        <end position="414"/>
    </location>
</feature>
<evidence type="ECO:0000256" key="6">
    <source>
        <dbReference type="SAM" id="MobiDB-lite"/>
    </source>
</evidence>
<keyword evidence="2 5" id="KW-0645">Protease</keyword>
<feature type="domain" description="Peptidase S8/S53" evidence="8">
    <location>
        <begin position="56"/>
        <end position="306"/>
    </location>
</feature>
<keyword evidence="3 5" id="KW-0378">Hydrolase</keyword>
<dbReference type="InterPro" id="IPR015500">
    <property type="entry name" value="Peptidase_S8_subtilisin-rel"/>
</dbReference>
<dbReference type="InterPro" id="IPR050131">
    <property type="entry name" value="Peptidase_S8_subtilisin-like"/>
</dbReference>
<dbReference type="PRINTS" id="PR00723">
    <property type="entry name" value="SUBTILISIN"/>
</dbReference>
<dbReference type="HOGENOM" id="CLU_011263_13_3_11"/>
<sequence>MRGRVIALVGAILLFLPGAAWGTAAGPSRWRAQSIEEQQWHLAAMGAHRAHEQSRGDGVVVAVVDSGVDDTTPDLAGALLPGTGFGSAAGTDGTADEDGHGTAMATLIAGRAIDGGALGVAPAARILPVSVGSDGGRFTTASVASGITWAVDNGADVINLSLTSEATLTPDLLRAVNYAFDHDVVVVAGTGNAGQRHVGAPANIRGVIAVAGTEQGNAVWASSNTGPETVLAAPAAGIVTAVPVAVSSTGYASVDGTSAATALVSGAAALVRSRYPDLDAGNVVNRLVTTALDLGEPGRDDPTGFGLVDLVAALSAQVAPVDRNPLAPPPRTTPAPPPAGSTDAAEPSDVPRPDAAGGPGPTRGVRVLVLLGGSLLVVLAVVVVAVLLSRRPRAARPEVSALPPPSDEFWRHAP</sequence>
<feature type="active site" description="Charge relay system" evidence="5">
    <location>
        <position position="100"/>
    </location>
</feature>
<feature type="compositionally biased region" description="Pro residues" evidence="6">
    <location>
        <begin position="326"/>
        <end position="339"/>
    </location>
</feature>
<keyword evidence="10" id="KW-1185">Reference proteome</keyword>
<comment type="similarity">
    <text evidence="1 5">Belongs to the peptidase S8 family.</text>
</comment>
<dbReference type="Pfam" id="PF00082">
    <property type="entry name" value="Peptidase_S8"/>
    <property type="match status" value="1"/>
</dbReference>
<dbReference type="GO" id="GO:0004252">
    <property type="term" value="F:serine-type endopeptidase activity"/>
    <property type="evidence" value="ECO:0007669"/>
    <property type="project" value="UniProtKB-UniRule"/>
</dbReference>